<dbReference type="RefSeq" id="WP_053187552.1">
    <property type="nucleotide sequence ID" value="NZ_LGIA01000200.1"/>
</dbReference>
<organism evidence="3 4">
    <name type="scientific">Sunxiuqinia dokdonensis</name>
    <dbReference type="NCBI Taxonomy" id="1409788"/>
    <lineage>
        <taxon>Bacteria</taxon>
        <taxon>Pseudomonadati</taxon>
        <taxon>Bacteroidota</taxon>
        <taxon>Bacteroidia</taxon>
        <taxon>Marinilabiliales</taxon>
        <taxon>Prolixibacteraceae</taxon>
        <taxon>Sunxiuqinia</taxon>
    </lineage>
</organism>
<feature type="transmembrane region" description="Helical" evidence="1">
    <location>
        <begin position="234"/>
        <end position="259"/>
    </location>
</feature>
<evidence type="ECO:0000259" key="2">
    <source>
        <dbReference type="Pfam" id="PF02517"/>
    </source>
</evidence>
<keyword evidence="1" id="KW-0472">Membrane</keyword>
<dbReference type="Proteomes" id="UP000036958">
    <property type="component" value="Unassembled WGS sequence"/>
</dbReference>
<keyword evidence="1" id="KW-1133">Transmembrane helix</keyword>
<dbReference type="EMBL" id="LGIA01000200">
    <property type="protein sequence ID" value="KOH43087.1"/>
    <property type="molecule type" value="Genomic_DNA"/>
</dbReference>
<dbReference type="Pfam" id="PF02517">
    <property type="entry name" value="Rce1-like"/>
    <property type="match status" value="1"/>
</dbReference>
<feature type="transmembrane region" description="Helical" evidence="1">
    <location>
        <begin position="279"/>
        <end position="300"/>
    </location>
</feature>
<dbReference type="OrthoDB" id="1523022at2"/>
<dbReference type="InterPro" id="IPR003675">
    <property type="entry name" value="Rce1/LyrA-like_dom"/>
</dbReference>
<reference evidence="4" key="1">
    <citation type="submission" date="2015-07" db="EMBL/GenBank/DDBJ databases">
        <title>Genome sequencing of Sunxiuqinia dokdonensis strain SK.</title>
        <authorList>
            <person name="Ahn S."/>
            <person name="Kim B.-C."/>
        </authorList>
    </citation>
    <scope>NUCLEOTIDE SEQUENCE [LARGE SCALE GENOMIC DNA]</scope>
    <source>
        <strain evidence="4">SK</strain>
    </source>
</reference>
<proteinExistence type="predicted"/>
<dbReference type="GO" id="GO:0004175">
    <property type="term" value="F:endopeptidase activity"/>
    <property type="evidence" value="ECO:0007669"/>
    <property type="project" value="UniProtKB-ARBA"/>
</dbReference>
<feature type="transmembrane region" description="Helical" evidence="1">
    <location>
        <begin position="106"/>
        <end position="124"/>
    </location>
</feature>
<evidence type="ECO:0000313" key="3">
    <source>
        <dbReference type="EMBL" id="KOH43087.1"/>
    </source>
</evidence>
<comment type="caution">
    <text evidence="3">The sequence shown here is derived from an EMBL/GenBank/DDBJ whole genome shotgun (WGS) entry which is preliminary data.</text>
</comment>
<evidence type="ECO:0000313" key="4">
    <source>
        <dbReference type="Proteomes" id="UP000036958"/>
    </source>
</evidence>
<protein>
    <recommendedName>
        <fullName evidence="2">CAAX prenyl protease 2/Lysostaphin resistance protein A-like domain-containing protein</fullName>
    </recommendedName>
</protein>
<dbReference type="AlphaFoldDB" id="A0A0L8V4E0"/>
<keyword evidence="1" id="KW-0812">Transmembrane</keyword>
<dbReference type="STRING" id="1409788.NC99_40900"/>
<dbReference type="InterPro" id="IPR052710">
    <property type="entry name" value="CAAX_protease"/>
</dbReference>
<dbReference type="PANTHER" id="PTHR36435">
    <property type="entry name" value="SLR1288 PROTEIN"/>
    <property type="match status" value="1"/>
</dbReference>
<feature type="transmembrane region" description="Helical" evidence="1">
    <location>
        <begin position="63"/>
        <end position="86"/>
    </location>
</feature>
<gene>
    <name evidence="3" type="ORF">NC99_40900</name>
</gene>
<dbReference type="PANTHER" id="PTHR36435:SF1">
    <property type="entry name" value="CAAX AMINO TERMINAL PROTEASE FAMILY PROTEIN"/>
    <property type="match status" value="1"/>
</dbReference>
<dbReference type="GO" id="GO:0080120">
    <property type="term" value="P:CAAX-box protein maturation"/>
    <property type="evidence" value="ECO:0007669"/>
    <property type="project" value="UniProtKB-ARBA"/>
</dbReference>
<keyword evidence="4" id="KW-1185">Reference proteome</keyword>
<feature type="transmembrane region" description="Helical" evidence="1">
    <location>
        <begin position="200"/>
        <end position="222"/>
    </location>
</feature>
<feature type="transmembrane region" description="Helical" evidence="1">
    <location>
        <begin position="163"/>
        <end position="180"/>
    </location>
</feature>
<name>A0A0L8V4E0_9BACT</name>
<sequence>MAITAFHGMKPGSQIIFAAFVILLSFLVVFALSVAALVPIVGLSEMMSSLSGAEPTSPQTIALLKYFQVVQSIGLFVVPSLVLAYLFEGKVMAYLALNKRAGSEAIIIGLLAVLAAGPLVGFLGEWNESMQLPEFLAGFESWMRSMEDSAAELIDRFIRVETTWGLLFNLFMIAVIPAVGEELLFRGVIQKIFTNMTRNYHWGIWISAFLFSGLHMQFFGFLPRMVLGALFGYLLVYSGSMWLPILAHFVNNALGVLALHAENKGSETMESVNQYADSMSASVVMAVLSLAIALVLLHFLKKRQRA</sequence>
<accession>A0A0L8V4E0</accession>
<feature type="transmembrane region" description="Helical" evidence="1">
    <location>
        <begin position="15"/>
        <end position="42"/>
    </location>
</feature>
<feature type="domain" description="CAAX prenyl protease 2/Lysostaphin resistance protein A-like" evidence="2">
    <location>
        <begin position="164"/>
        <end position="254"/>
    </location>
</feature>
<evidence type="ECO:0000256" key="1">
    <source>
        <dbReference type="SAM" id="Phobius"/>
    </source>
</evidence>